<sequence>MTKDPEMEGIETEFSSTTVLFVLTKDPEMEGIETHKEG</sequence>
<protein>
    <submittedName>
        <fullName evidence="1">Uncharacterized protein</fullName>
    </submittedName>
</protein>
<dbReference type="AlphaFoldDB" id="A0A975BQC7"/>
<organism evidence="1 2">
    <name type="scientific">Desulfonema magnum</name>
    <dbReference type="NCBI Taxonomy" id="45655"/>
    <lineage>
        <taxon>Bacteria</taxon>
        <taxon>Pseudomonadati</taxon>
        <taxon>Thermodesulfobacteriota</taxon>
        <taxon>Desulfobacteria</taxon>
        <taxon>Desulfobacterales</taxon>
        <taxon>Desulfococcaceae</taxon>
        <taxon>Desulfonema</taxon>
    </lineage>
</organism>
<dbReference type="Proteomes" id="UP000663722">
    <property type="component" value="Chromosome"/>
</dbReference>
<evidence type="ECO:0000313" key="1">
    <source>
        <dbReference type="EMBL" id="QTA89259.1"/>
    </source>
</evidence>
<proteinExistence type="predicted"/>
<reference evidence="1" key="1">
    <citation type="journal article" date="2021" name="Microb. Physiol.">
        <title>Proteogenomic Insights into the Physiology of Marine, Sulfate-Reducing, Filamentous Desulfonema limicola and Desulfonema magnum.</title>
        <authorList>
            <person name="Schnaars V."/>
            <person name="Wohlbrand L."/>
            <person name="Scheve S."/>
            <person name="Hinrichs C."/>
            <person name="Reinhardt R."/>
            <person name="Rabus R."/>
        </authorList>
    </citation>
    <scope>NUCLEOTIDE SEQUENCE</scope>
    <source>
        <strain evidence="1">4be13</strain>
    </source>
</reference>
<name>A0A975BQC7_9BACT</name>
<accession>A0A975BQC7</accession>
<dbReference type="EMBL" id="CP061800">
    <property type="protein sequence ID" value="QTA89259.1"/>
    <property type="molecule type" value="Genomic_DNA"/>
</dbReference>
<gene>
    <name evidence="1" type="ORF">dnm_053090</name>
</gene>
<keyword evidence="2" id="KW-1185">Reference proteome</keyword>
<evidence type="ECO:0000313" key="2">
    <source>
        <dbReference type="Proteomes" id="UP000663722"/>
    </source>
</evidence>
<dbReference type="KEGG" id="dmm:dnm_053090"/>